<organism evidence="2 3">
    <name type="scientific">Paractinoplanes ovalisporus</name>
    <dbReference type="NCBI Taxonomy" id="2810368"/>
    <lineage>
        <taxon>Bacteria</taxon>
        <taxon>Bacillati</taxon>
        <taxon>Actinomycetota</taxon>
        <taxon>Actinomycetes</taxon>
        <taxon>Micromonosporales</taxon>
        <taxon>Micromonosporaceae</taxon>
        <taxon>Paractinoplanes</taxon>
    </lineage>
</organism>
<dbReference type="EMBL" id="JAENHP010000005">
    <property type="protein sequence ID" value="MBM2617847.1"/>
    <property type="molecule type" value="Genomic_DNA"/>
</dbReference>
<dbReference type="InterPro" id="IPR047789">
    <property type="entry name" value="CU044_5270-like"/>
</dbReference>
<name>A0ABS2ADE0_9ACTN</name>
<evidence type="ECO:0000313" key="3">
    <source>
        <dbReference type="Proteomes" id="UP000632138"/>
    </source>
</evidence>
<gene>
    <name evidence="2" type="ORF">JIG36_20015</name>
</gene>
<dbReference type="RefSeq" id="WP_203377834.1">
    <property type="nucleotide sequence ID" value="NZ_JAENHP010000005.1"/>
</dbReference>
<dbReference type="NCBIfam" id="NF038083">
    <property type="entry name" value="CU044_5270_fam"/>
    <property type="match status" value="1"/>
</dbReference>
<keyword evidence="3" id="KW-1185">Reference proteome</keyword>
<reference evidence="2 3" key="1">
    <citation type="submission" date="2021-01" db="EMBL/GenBank/DDBJ databases">
        <title>Actinoplanes sp. nov. LDG1-06 isolated from lichen.</title>
        <authorList>
            <person name="Saeng-In P."/>
            <person name="Phongsopitanun W."/>
            <person name="Kanchanasin P."/>
            <person name="Yuki M."/>
            <person name="Kudo T."/>
            <person name="Ohkuma M."/>
            <person name="Tanasupawat S."/>
        </authorList>
    </citation>
    <scope>NUCLEOTIDE SEQUENCE [LARGE SCALE GENOMIC DNA]</scope>
    <source>
        <strain evidence="2 3">LDG1-06</strain>
    </source>
</reference>
<sequence>MNDLSLIEKFRADVPPPAPESLARARAAMFTVGAEPTRRSRWIWRLAPAAALAAAVAVAAGVVTQPESRPAAPAPRAEGPAGSSAPVLPSNASDAAGLLRLAAAEVRAEPVLRVGPGQVLFFESIEAQDNIENLETKPTWVPPQEINRKIWLPVDGSTAGLLIQTVTRTGEKFHVPLDADGTTPYLTGLPTESKAMRDWLYTVDAGTAAEDGPDAAAWDKLGETLREKYLTPDSRAALYEAAATIPGTILVKRADLAGRRGMAVSRLSGPVRFDYIFDARTYEFLGERVVVVGHLKPYPKGVVSRYTAQLRTAVVDKVGQLP</sequence>
<comment type="caution">
    <text evidence="2">The sequence shown here is derived from an EMBL/GenBank/DDBJ whole genome shotgun (WGS) entry which is preliminary data.</text>
</comment>
<protein>
    <submittedName>
        <fullName evidence="2">CU044_5270 family protein</fullName>
    </submittedName>
</protein>
<evidence type="ECO:0000313" key="2">
    <source>
        <dbReference type="EMBL" id="MBM2617847.1"/>
    </source>
</evidence>
<dbReference type="Proteomes" id="UP000632138">
    <property type="component" value="Unassembled WGS sequence"/>
</dbReference>
<feature type="compositionally biased region" description="Low complexity" evidence="1">
    <location>
        <begin position="68"/>
        <end position="86"/>
    </location>
</feature>
<evidence type="ECO:0000256" key="1">
    <source>
        <dbReference type="SAM" id="MobiDB-lite"/>
    </source>
</evidence>
<accession>A0ABS2ADE0</accession>
<proteinExistence type="predicted"/>
<feature type="region of interest" description="Disordered" evidence="1">
    <location>
        <begin position="68"/>
        <end position="89"/>
    </location>
</feature>